<proteinExistence type="predicted"/>
<evidence type="ECO:0000313" key="2">
    <source>
        <dbReference type="Proteomes" id="UP000887564"/>
    </source>
</evidence>
<dbReference type="GO" id="GO:0006083">
    <property type="term" value="P:acetate metabolic process"/>
    <property type="evidence" value="ECO:0007669"/>
    <property type="project" value="InterPro"/>
</dbReference>
<dbReference type="Gene3D" id="3.40.1080.20">
    <property type="entry name" value="Acetyl-CoA hydrolase/transferase C-terminal domain"/>
    <property type="match status" value="1"/>
</dbReference>
<sequence length="168" mass="18382">MHIKFICSQLSMLHSISVFRTAAYTNSPHIIMQHHKMTSINSCIEIDITGQIASDSIGTKYYSGFGGQVDFVYGSSAALDGQGKAIIALTSCTGKGDSKIVPYLKHGAGVVTTRGHAQYIVTEYGIANLWGKSVRQRAYALIQIAHPKHREMLEKGAFEIMKCMPSKD</sequence>
<dbReference type="InterPro" id="IPR046433">
    <property type="entry name" value="ActCoA_hydro"/>
</dbReference>
<organism evidence="2 3">
    <name type="scientific">Parascaris equorum</name>
    <name type="common">Equine roundworm</name>
    <dbReference type="NCBI Taxonomy" id="6256"/>
    <lineage>
        <taxon>Eukaryota</taxon>
        <taxon>Metazoa</taxon>
        <taxon>Ecdysozoa</taxon>
        <taxon>Nematoda</taxon>
        <taxon>Chromadorea</taxon>
        <taxon>Rhabditida</taxon>
        <taxon>Spirurina</taxon>
        <taxon>Ascaridomorpha</taxon>
        <taxon>Ascaridoidea</taxon>
        <taxon>Ascarididae</taxon>
        <taxon>Parascaris</taxon>
    </lineage>
</organism>
<keyword evidence="2" id="KW-1185">Reference proteome</keyword>
<accession>A0A914RFJ6</accession>
<reference evidence="3" key="1">
    <citation type="submission" date="2022-11" db="UniProtKB">
        <authorList>
            <consortium name="WormBaseParasite"/>
        </authorList>
    </citation>
    <scope>IDENTIFICATION</scope>
</reference>
<name>A0A914RFJ6_PAREQ</name>
<dbReference type="AlphaFoldDB" id="A0A914RFJ6"/>
<dbReference type="InterPro" id="IPR037171">
    <property type="entry name" value="NagB/RpiA_transferase-like"/>
</dbReference>
<dbReference type="Pfam" id="PF13336">
    <property type="entry name" value="AcetylCoA_hyd_C"/>
    <property type="match status" value="1"/>
</dbReference>
<dbReference type="WBParaSite" id="PEQ_0000353801-mRNA-1">
    <property type="protein sequence ID" value="PEQ_0000353801-mRNA-1"/>
    <property type="gene ID" value="PEQ_0000353801"/>
</dbReference>
<evidence type="ECO:0000259" key="1">
    <source>
        <dbReference type="Pfam" id="PF13336"/>
    </source>
</evidence>
<dbReference type="GO" id="GO:0008775">
    <property type="term" value="F:acetate CoA-transferase activity"/>
    <property type="evidence" value="ECO:0007669"/>
    <property type="project" value="InterPro"/>
</dbReference>
<dbReference type="InterPro" id="IPR038460">
    <property type="entry name" value="AcetylCoA_hyd_C_sf"/>
</dbReference>
<dbReference type="InterPro" id="IPR026888">
    <property type="entry name" value="AcetylCoA_hyd_C"/>
</dbReference>
<protein>
    <submittedName>
        <fullName evidence="3">Acetyl-CoA hydrolase/transferase C-terminal domain-containing protein</fullName>
    </submittedName>
</protein>
<dbReference type="PANTHER" id="PTHR21432:SF20">
    <property type="entry name" value="ACETYL-COA HYDROLASE"/>
    <property type="match status" value="1"/>
</dbReference>
<dbReference type="Proteomes" id="UP000887564">
    <property type="component" value="Unplaced"/>
</dbReference>
<dbReference type="GO" id="GO:0005739">
    <property type="term" value="C:mitochondrion"/>
    <property type="evidence" value="ECO:0007669"/>
    <property type="project" value="TreeGrafter"/>
</dbReference>
<feature type="domain" description="Acetyl-CoA hydrolase/transferase C-terminal" evidence="1">
    <location>
        <begin position="18"/>
        <end position="156"/>
    </location>
</feature>
<evidence type="ECO:0000313" key="3">
    <source>
        <dbReference type="WBParaSite" id="PEQ_0000353801-mRNA-1"/>
    </source>
</evidence>
<dbReference type="PANTHER" id="PTHR21432">
    <property type="entry name" value="ACETYL-COA HYDROLASE-RELATED"/>
    <property type="match status" value="1"/>
</dbReference>
<dbReference type="SUPFAM" id="SSF100950">
    <property type="entry name" value="NagB/RpiA/CoA transferase-like"/>
    <property type="match status" value="1"/>
</dbReference>